<evidence type="ECO:0000256" key="7">
    <source>
        <dbReference type="ARBA" id="ARBA00049164"/>
    </source>
</evidence>
<evidence type="ECO:0000256" key="8">
    <source>
        <dbReference type="ARBA" id="ARBA00049243"/>
    </source>
</evidence>
<protein>
    <recommendedName>
        <fullName evidence="3">alcohol dehydrogenase</fullName>
        <ecNumber evidence="3">1.1.1.1</ecNumber>
    </recommendedName>
</protein>
<comment type="similarity">
    <text evidence="2 9">Belongs to the zinc-containing alcohol dehydrogenase family.</text>
</comment>
<accession>A0ABV9PUM9</accession>
<dbReference type="InterPro" id="IPR002328">
    <property type="entry name" value="ADH_Zn_CS"/>
</dbReference>
<comment type="cofactor">
    <cofactor evidence="1 9">
        <name>Zn(2+)</name>
        <dbReference type="ChEBI" id="CHEBI:29105"/>
    </cofactor>
</comment>
<evidence type="ECO:0000313" key="12">
    <source>
        <dbReference type="EMBL" id="MFC4756015.1"/>
    </source>
</evidence>
<organism evidence="12 13">
    <name type="scientific">Dietzia aurantiaca</name>
    <dbReference type="NCBI Taxonomy" id="983873"/>
    <lineage>
        <taxon>Bacteria</taxon>
        <taxon>Bacillati</taxon>
        <taxon>Actinomycetota</taxon>
        <taxon>Actinomycetes</taxon>
        <taxon>Mycobacteriales</taxon>
        <taxon>Dietziaceae</taxon>
        <taxon>Dietzia</taxon>
    </lineage>
</organism>
<dbReference type="EC" id="1.1.1.1" evidence="3"/>
<dbReference type="InterPro" id="IPR013154">
    <property type="entry name" value="ADH-like_N"/>
</dbReference>
<keyword evidence="4 9" id="KW-0479">Metal-binding</keyword>
<evidence type="ECO:0000256" key="3">
    <source>
        <dbReference type="ARBA" id="ARBA00013190"/>
    </source>
</evidence>
<dbReference type="Pfam" id="PF00107">
    <property type="entry name" value="ADH_zinc_N"/>
    <property type="match status" value="1"/>
</dbReference>
<evidence type="ECO:0000256" key="9">
    <source>
        <dbReference type="RuleBase" id="RU361277"/>
    </source>
</evidence>
<dbReference type="SUPFAM" id="SSF50129">
    <property type="entry name" value="GroES-like"/>
    <property type="match status" value="1"/>
</dbReference>
<dbReference type="PROSITE" id="PS00059">
    <property type="entry name" value="ADH_ZINC"/>
    <property type="match status" value="1"/>
</dbReference>
<sequence>MTGTGSAAAAGLPPQMRALRLHQWGQAPTLDRVPVPRPAPGQVLLRVDAAGLCHSDLHIMDADAGVLPYELPFTLGHEVVGTVVEVGDAADTEWMGRTCGVHGVWSCGTCRKCLAGRDNYCVTLTGPIGCGTGRDGGLADYMLVPSVRHLVEVDAAAGPAVAPLTDAALTAYHAVVSQPVDPAGAIVVVIGIGGLGHLAVQVLADRAPAVIIGVDPRGTARELGLRLGADHTVASVAEAAALVSEVSGDTGADLVMDFVGAGQTLDAADGLMATGATLVVVGSAGGHLTVDKKGSLPRGWRVEAPFWGPHRHLRDVVDLAAAGTLSAVVETRSLDEVLNAYEELRHGRADGRLVVVP</sequence>
<evidence type="ECO:0000256" key="5">
    <source>
        <dbReference type="ARBA" id="ARBA00022833"/>
    </source>
</evidence>
<dbReference type="EMBL" id="JBHSHP010000056">
    <property type="protein sequence ID" value="MFC4756015.1"/>
    <property type="molecule type" value="Genomic_DNA"/>
</dbReference>
<dbReference type="Proteomes" id="UP001595836">
    <property type="component" value="Unassembled WGS sequence"/>
</dbReference>
<keyword evidence="5 9" id="KW-0862">Zinc</keyword>
<dbReference type="SUPFAM" id="SSF51735">
    <property type="entry name" value="NAD(P)-binding Rossmann-fold domains"/>
    <property type="match status" value="1"/>
</dbReference>
<name>A0ABV9PUM9_9ACTN</name>
<evidence type="ECO:0000313" key="13">
    <source>
        <dbReference type="Proteomes" id="UP001595836"/>
    </source>
</evidence>
<feature type="domain" description="Alcohol dehydrogenase-like C-terminal" evidence="10">
    <location>
        <begin position="194"/>
        <end position="320"/>
    </location>
</feature>
<dbReference type="Gene3D" id="3.40.50.720">
    <property type="entry name" value="NAD(P)-binding Rossmann-like Domain"/>
    <property type="match status" value="1"/>
</dbReference>
<comment type="caution">
    <text evidence="12">The sequence shown here is derived from an EMBL/GenBank/DDBJ whole genome shotgun (WGS) entry which is preliminary data.</text>
</comment>
<evidence type="ECO:0000259" key="10">
    <source>
        <dbReference type="Pfam" id="PF00107"/>
    </source>
</evidence>
<evidence type="ECO:0000259" key="11">
    <source>
        <dbReference type="Pfam" id="PF08240"/>
    </source>
</evidence>
<evidence type="ECO:0000256" key="2">
    <source>
        <dbReference type="ARBA" id="ARBA00008072"/>
    </source>
</evidence>
<gene>
    <name evidence="12" type="ORF">ACFO7U_14680</name>
</gene>
<dbReference type="InterPro" id="IPR011032">
    <property type="entry name" value="GroES-like_sf"/>
</dbReference>
<comment type="catalytic activity">
    <reaction evidence="7">
        <text>a secondary alcohol + NAD(+) = a ketone + NADH + H(+)</text>
        <dbReference type="Rhea" id="RHEA:10740"/>
        <dbReference type="ChEBI" id="CHEBI:15378"/>
        <dbReference type="ChEBI" id="CHEBI:17087"/>
        <dbReference type="ChEBI" id="CHEBI:35681"/>
        <dbReference type="ChEBI" id="CHEBI:57540"/>
        <dbReference type="ChEBI" id="CHEBI:57945"/>
        <dbReference type="EC" id="1.1.1.1"/>
    </reaction>
</comment>
<dbReference type="InterPro" id="IPR013149">
    <property type="entry name" value="ADH-like_C"/>
</dbReference>
<proteinExistence type="inferred from homology"/>
<keyword evidence="6" id="KW-0560">Oxidoreductase</keyword>
<dbReference type="Gene3D" id="3.90.180.10">
    <property type="entry name" value="Medium-chain alcohol dehydrogenases, catalytic domain"/>
    <property type="match status" value="1"/>
</dbReference>
<dbReference type="PANTHER" id="PTHR42940">
    <property type="entry name" value="ALCOHOL DEHYDROGENASE 1-RELATED"/>
    <property type="match status" value="1"/>
</dbReference>
<dbReference type="PANTHER" id="PTHR42940:SF8">
    <property type="entry name" value="VACUOLAR PROTEIN SORTING-ASSOCIATED PROTEIN 11"/>
    <property type="match status" value="1"/>
</dbReference>
<feature type="domain" description="Alcohol dehydrogenase-like N-terminal" evidence="11">
    <location>
        <begin position="40"/>
        <end position="153"/>
    </location>
</feature>
<reference evidence="13" key="1">
    <citation type="journal article" date="2019" name="Int. J. Syst. Evol. Microbiol.">
        <title>The Global Catalogue of Microorganisms (GCM) 10K type strain sequencing project: providing services to taxonomists for standard genome sequencing and annotation.</title>
        <authorList>
            <consortium name="The Broad Institute Genomics Platform"/>
            <consortium name="The Broad Institute Genome Sequencing Center for Infectious Disease"/>
            <person name="Wu L."/>
            <person name="Ma J."/>
        </authorList>
    </citation>
    <scope>NUCLEOTIDE SEQUENCE [LARGE SCALE GENOMIC DNA]</scope>
    <source>
        <strain evidence="13">JCM 11882</strain>
    </source>
</reference>
<keyword evidence="13" id="KW-1185">Reference proteome</keyword>
<evidence type="ECO:0000256" key="6">
    <source>
        <dbReference type="ARBA" id="ARBA00023002"/>
    </source>
</evidence>
<dbReference type="RefSeq" id="WP_344995863.1">
    <property type="nucleotide sequence ID" value="NZ_BAABCD010000053.1"/>
</dbReference>
<evidence type="ECO:0000256" key="1">
    <source>
        <dbReference type="ARBA" id="ARBA00001947"/>
    </source>
</evidence>
<dbReference type="InterPro" id="IPR036291">
    <property type="entry name" value="NAD(P)-bd_dom_sf"/>
</dbReference>
<dbReference type="Pfam" id="PF08240">
    <property type="entry name" value="ADH_N"/>
    <property type="match status" value="1"/>
</dbReference>
<evidence type="ECO:0000256" key="4">
    <source>
        <dbReference type="ARBA" id="ARBA00022723"/>
    </source>
</evidence>
<comment type="catalytic activity">
    <reaction evidence="8">
        <text>a primary alcohol + NAD(+) = an aldehyde + NADH + H(+)</text>
        <dbReference type="Rhea" id="RHEA:10736"/>
        <dbReference type="ChEBI" id="CHEBI:15378"/>
        <dbReference type="ChEBI" id="CHEBI:15734"/>
        <dbReference type="ChEBI" id="CHEBI:17478"/>
        <dbReference type="ChEBI" id="CHEBI:57540"/>
        <dbReference type="ChEBI" id="CHEBI:57945"/>
        <dbReference type="EC" id="1.1.1.1"/>
    </reaction>
</comment>